<dbReference type="InterPro" id="IPR023346">
    <property type="entry name" value="Lysozyme-like_dom_sf"/>
</dbReference>
<dbReference type="SUPFAM" id="SSF53955">
    <property type="entry name" value="Lysozyme-like"/>
    <property type="match status" value="1"/>
</dbReference>
<reference evidence="2" key="1">
    <citation type="submission" date="2022-07" db="EMBL/GenBank/DDBJ databases">
        <title>Enhanced cultured diversity of the mouse gut microbiota enables custom-made synthetic communities.</title>
        <authorList>
            <person name="Afrizal A."/>
        </authorList>
    </citation>
    <scope>NUCLEOTIDE SEQUENCE</scope>
    <source>
        <strain evidence="2">DSM 29186</strain>
    </source>
</reference>
<dbReference type="InterPro" id="IPR038765">
    <property type="entry name" value="Papain-like_cys_pep_sf"/>
</dbReference>
<comment type="caution">
    <text evidence="2">The sequence shown here is derived from an EMBL/GenBank/DDBJ whole genome shotgun (WGS) entry which is preliminary data.</text>
</comment>
<sequence length="1429" mass="162918">MEIKILDKNKKFKKTLSSKEGDNVFFNDKYTSDLSTGAETFETDTNLSDIEEGDYVLFNWHEKYKMLQIKTTEDVECIDCVIKNIYSEFVGIELLNSYAREFKHEGNMTKLLTTILQGTNYEIGYVSPRVDAITAYYSISEPTAVYTILQNVITLYDNCELEFDVDVIDSINGKYKFLINVYGNGERGNKTYKRFEYNFNSYGMKRKGDITDFCSGLIGVGANGITFKDIEWRPEDNPPLLKPLGDDFLIDPEAHEMLNNGGKIILGKYKSDATTGIDLLWDTYYKLQEIKQTKFDYDIPVYMTDEDYENIDVGDTVYAINDKFDKPIELEARIGYFEISFTDRDKNKVTLSNYKDVKSKIKNIDSNTIIKDAIDEITGFTGKLTQSDIDRIREFLKQLDIEGEEIEKLLKKYEDSLKDTVVDKDEIAEDTENYKEIILSKIDNGLWLGDERIYDIKKNKCASITTSTSENETSSSATEYKNAVAYYNKFELGKYANSSSLSKLISSSNKYKINTIVKYWSKKFGLDPYLVYAIIMAESSGNPYCATKSSAGGYGIMQCERAAYFNKKQTIKFLDGSTKSFTPSLSTMKPGGTTTLNGVKVNKGISNQIMFGCHELRKSLVRFKYNIFASLMGYNFGLYGADWVVCKYVANKNNLTFKDAFGYTAQSSKVQELYFKELETLKAPWANIRKTYVSQKKMGTWWNIEGYLRWYKSVDGQLPYVLDSKGKKKGYGANKTSTATVKTNTTTKIGVATAVRNKIVAKAKEICELHQKYKKATYDQTYRIVNDDKRFKAPKSIYGIKNPYCYDCSSLVSCAYLKAGLNSVYAKSCQAGTLVESATKKSGYKMFKLTKTSINDAIPGDIIMFCNNKCPSSLTRSQAMSYKFTHHTAIYCGKVNGKHMMAHASKWAYHPNAIRYESFDAYNNQYKTKDYHIWNYCFILRPHDLAAKDKSATETTNSTPVTEANEVTLKGLPLATPSDYYDYKSLIEDITINNISDDDKYPKTVSHVFLHFGINDLTDTGIENYKSLIKALLVKYPKKPIFIAKEYHVNTQYPNYATINPQITNFNNAMRDFANQTKYVVIVNNPSQITTNAIVDEDITTNGWRMKDKASCDKYYKAYKKAILNMCQKEETKTSKKVDIVMSSQKNYKYGECQSVTLKLPSKAVQTFYSKIIFTTAKDFKFNQSNLVYLNGSDCTKGALIPRVGCTYTIRIYYNPDSDIKEKYQGSVSSKKKADEYYDYKDFKGKNDVIKLCETFYSNKSKFKYNTKTPLSFSNPADNISSWKTDGLYHCDCSTLTGLVYRGHSYQTSPYAKKTTTLKRSTKYSWTFNLPRTAAEQAKYCVEQGWVLNAIDYTEYSNVEPGDLLFYDRDNGENGRYMNISHVGICIGKDNSGVNMMIEATSVTGVFRKIAIKNNTVDKLLLVARVKKY</sequence>
<dbReference type="Pfam" id="PF01464">
    <property type="entry name" value="SLT"/>
    <property type="match status" value="1"/>
</dbReference>
<dbReference type="EMBL" id="JANKBY010000004">
    <property type="protein sequence ID" value="MCR1821304.1"/>
    <property type="molecule type" value="Genomic_DNA"/>
</dbReference>
<accession>A0A9X2M7E5</accession>
<dbReference type="Gene3D" id="1.10.530.10">
    <property type="match status" value="1"/>
</dbReference>
<dbReference type="Proteomes" id="UP001140817">
    <property type="component" value="Unassembled WGS sequence"/>
</dbReference>
<name>A0A9X2M7E5_9FIRM</name>
<evidence type="ECO:0000313" key="2">
    <source>
        <dbReference type="EMBL" id="MCR1821304.1"/>
    </source>
</evidence>
<dbReference type="PANTHER" id="PTHR47359">
    <property type="entry name" value="PEPTIDOGLYCAN DL-ENDOPEPTIDASE CWLO"/>
    <property type="match status" value="1"/>
</dbReference>
<dbReference type="InterPro" id="IPR036514">
    <property type="entry name" value="SGNH_hydro_sf"/>
</dbReference>
<dbReference type="Gene3D" id="3.40.50.1110">
    <property type="entry name" value="SGNH hydrolase"/>
    <property type="match status" value="1"/>
</dbReference>
<protein>
    <submittedName>
        <fullName evidence="2">Transglycosylase SLT domain-containing protein</fullName>
    </submittedName>
</protein>
<evidence type="ECO:0000313" key="3">
    <source>
        <dbReference type="Proteomes" id="UP001140817"/>
    </source>
</evidence>
<dbReference type="RefSeq" id="WP_257559958.1">
    <property type="nucleotide sequence ID" value="NZ_JANKBY010000004.1"/>
</dbReference>
<dbReference type="PANTHER" id="PTHR47359:SF3">
    <property type="entry name" value="NLP_P60 DOMAIN-CONTAINING PROTEIN-RELATED"/>
    <property type="match status" value="1"/>
</dbReference>
<keyword evidence="3" id="KW-1185">Reference proteome</keyword>
<feature type="domain" description="Transglycosylase SLT" evidence="1">
    <location>
        <begin position="517"/>
        <end position="597"/>
    </location>
</feature>
<proteinExistence type="predicted"/>
<dbReference type="SUPFAM" id="SSF52266">
    <property type="entry name" value="SGNH hydrolase"/>
    <property type="match status" value="1"/>
</dbReference>
<organism evidence="2 3">
    <name type="scientific">Terrisporobacter muris</name>
    <dbReference type="NCBI Taxonomy" id="2963284"/>
    <lineage>
        <taxon>Bacteria</taxon>
        <taxon>Bacillati</taxon>
        <taxon>Bacillota</taxon>
        <taxon>Clostridia</taxon>
        <taxon>Peptostreptococcales</taxon>
        <taxon>Peptostreptococcaceae</taxon>
        <taxon>Terrisporobacter</taxon>
    </lineage>
</organism>
<dbReference type="SUPFAM" id="SSF54001">
    <property type="entry name" value="Cysteine proteinases"/>
    <property type="match status" value="2"/>
</dbReference>
<gene>
    <name evidence="2" type="ORF">NSA58_00760</name>
</gene>
<dbReference type="InterPro" id="IPR008258">
    <property type="entry name" value="Transglycosylase_SLT_dom_1"/>
</dbReference>
<dbReference type="Gene3D" id="3.90.1720.10">
    <property type="entry name" value="endopeptidase domain like (from Nostoc punctiforme)"/>
    <property type="match status" value="2"/>
</dbReference>
<dbReference type="InterPro" id="IPR051794">
    <property type="entry name" value="PG_Endopeptidase_C40"/>
</dbReference>
<evidence type="ECO:0000259" key="1">
    <source>
        <dbReference type="Pfam" id="PF01464"/>
    </source>
</evidence>